<proteinExistence type="predicted"/>
<dbReference type="InterPro" id="IPR003594">
    <property type="entry name" value="HATPase_dom"/>
</dbReference>
<dbReference type="Proteomes" id="UP000198460">
    <property type="component" value="Unassembled WGS sequence"/>
</dbReference>
<keyword evidence="7" id="KW-0808">Transferase</keyword>
<dbReference type="EC" id="2.7.13.3" evidence="2"/>
<dbReference type="PROSITE" id="PS50109">
    <property type="entry name" value="HIS_KIN"/>
    <property type="match status" value="1"/>
</dbReference>
<feature type="transmembrane region" description="Helical" evidence="5">
    <location>
        <begin position="294"/>
        <end position="314"/>
    </location>
</feature>
<evidence type="ECO:0000313" key="7">
    <source>
        <dbReference type="EMBL" id="SMG00114.1"/>
    </source>
</evidence>
<dbReference type="InterPro" id="IPR004358">
    <property type="entry name" value="Sig_transdc_His_kin-like_C"/>
</dbReference>
<dbReference type="GO" id="GO:0000155">
    <property type="term" value="F:phosphorelay sensor kinase activity"/>
    <property type="evidence" value="ECO:0007669"/>
    <property type="project" value="TreeGrafter"/>
</dbReference>
<evidence type="ECO:0000256" key="4">
    <source>
        <dbReference type="SAM" id="MobiDB-lite"/>
    </source>
</evidence>
<dbReference type="InterPro" id="IPR031621">
    <property type="entry name" value="HisKA_7TM"/>
</dbReference>
<feature type="transmembrane region" description="Helical" evidence="5">
    <location>
        <begin position="320"/>
        <end position="340"/>
    </location>
</feature>
<keyword evidence="7" id="KW-0418">Kinase</keyword>
<sequence length="591" mass="64461">MSVAFAASGASSSECNGARTGRPRRRLRQVAVPWHAAPARGPMHIGAVGRRIRISEPDGAVIAQARPVIYSIRFEIRFGAGAANVRPSEACDHAGQRGMTACMSAQGIFLAGCVSTHDEKPAKTEPSCMYSILPAFVSALFLGFGAYVWLTDGMTRRSIPFVLMCMATFAWQGTWSFLFQTTQPAIAAVLVKIGYVFILFLPTTFYHFMTEVVGRRDERPLLLASYGLCVMLAVLLLTGDEVVDGFRRYAFGDYPKAGRLHPVHVLQTMALALRSAWLLIGARRAARTRDQRRLFNLCLLSLSLYSLAAIDYAVNYGYPFYPPGVIFIAISLGILAVTIVRYRLMRPFLVAATVAHEVATPLAAIGMYGEELGSALPALLSGYQLAVKHRLVDGDFEPGQLERLPSLVAAIRRQVDSTHAMVEMSLAMFTINRVDRRTFASHSIRQCIDTALASYPFSSGERERIHVMPIDPQLRFFGSDSLMLFVVFNLLKNALHATTGTKGSRVEISAERAGGYCALRICDTGPGIAADVLPHIFDPFFSTKSHGRGAGLGLAFCRRVCEVFGGNISCESIPGSPTTFTLKLPEPQTAA</sequence>
<feature type="compositionally biased region" description="Low complexity" evidence="4">
    <location>
        <begin position="1"/>
        <end position="13"/>
    </location>
</feature>
<feature type="transmembrane region" description="Helical" evidence="5">
    <location>
        <begin position="221"/>
        <end position="239"/>
    </location>
</feature>
<accession>A0A238H4D5</accession>
<dbReference type="SUPFAM" id="SSF55874">
    <property type="entry name" value="ATPase domain of HSP90 chaperone/DNA topoisomerase II/histidine kinase"/>
    <property type="match status" value="1"/>
</dbReference>
<dbReference type="AlphaFoldDB" id="A0A238H4D5"/>
<dbReference type="Gene3D" id="3.30.565.10">
    <property type="entry name" value="Histidine kinase-like ATPase, C-terminal domain"/>
    <property type="match status" value="1"/>
</dbReference>
<name>A0A238H4D5_9BURK</name>
<evidence type="ECO:0000256" key="2">
    <source>
        <dbReference type="ARBA" id="ARBA00012438"/>
    </source>
</evidence>
<dbReference type="SMART" id="SM00387">
    <property type="entry name" value="HATPase_c"/>
    <property type="match status" value="1"/>
</dbReference>
<dbReference type="InterPro" id="IPR036890">
    <property type="entry name" value="HATPase_C_sf"/>
</dbReference>
<keyword evidence="5" id="KW-0472">Membrane</keyword>
<dbReference type="Pfam" id="PF02518">
    <property type="entry name" value="HATPase_c"/>
    <property type="match status" value="1"/>
</dbReference>
<dbReference type="PANTHER" id="PTHR43547:SF2">
    <property type="entry name" value="HYBRID SIGNAL TRANSDUCTION HISTIDINE KINASE C"/>
    <property type="match status" value="1"/>
</dbReference>
<dbReference type="CDD" id="cd00075">
    <property type="entry name" value="HATPase"/>
    <property type="match status" value="1"/>
</dbReference>
<dbReference type="InterPro" id="IPR005467">
    <property type="entry name" value="His_kinase_dom"/>
</dbReference>
<evidence type="ECO:0000259" key="6">
    <source>
        <dbReference type="PROSITE" id="PS50109"/>
    </source>
</evidence>
<evidence type="ECO:0000256" key="1">
    <source>
        <dbReference type="ARBA" id="ARBA00000085"/>
    </source>
</evidence>
<keyword evidence="5" id="KW-0812">Transmembrane</keyword>
<feature type="region of interest" description="Disordered" evidence="4">
    <location>
        <begin position="1"/>
        <end position="24"/>
    </location>
</feature>
<protein>
    <recommendedName>
        <fullName evidence="2">histidine kinase</fullName>
        <ecNumber evidence="2">2.7.13.3</ecNumber>
    </recommendedName>
</protein>
<evidence type="ECO:0000256" key="3">
    <source>
        <dbReference type="ARBA" id="ARBA00022553"/>
    </source>
</evidence>
<reference evidence="7 8" key="1">
    <citation type="submission" date="2017-04" db="EMBL/GenBank/DDBJ databases">
        <authorList>
            <person name="Afonso C.L."/>
            <person name="Miller P.J."/>
            <person name="Scott M.A."/>
            <person name="Spackman E."/>
            <person name="Goraichik I."/>
            <person name="Dimitrov K.M."/>
            <person name="Suarez D.L."/>
            <person name="Swayne D.E."/>
        </authorList>
    </citation>
    <scope>NUCLEOTIDE SEQUENCE [LARGE SCALE GENOMIC DNA]</scope>
    <source>
        <strain evidence="7">LMG 28154</strain>
    </source>
</reference>
<gene>
    <name evidence="7" type="ORF">BSIN_0239</name>
</gene>
<comment type="catalytic activity">
    <reaction evidence="1">
        <text>ATP + protein L-histidine = ADP + protein N-phospho-L-histidine.</text>
        <dbReference type="EC" id="2.7.13.3"/>
    </reaction>
</comment>
<dbReference type="PANTHER" id="PTHR43547">
    <property type="entry name" value="TWO-COMPONENT HISTIDINE KINASE"/>
    <property type="match status" value="1"/>
</dbReference>
<evidence type="ECO:0000313" key="8">
    <source>
        <dbReference type="Proteomes" id="UP000198460"/>
    </source>
</evidence>
<organism evidence="7 8">
    <name type="scientific">Burkholderia singularis</name>
    <dbReference type="NCBI Taxonomy" id="1503053"/>
    <lineage>
        <taxon>Bacteria</taxon>
        <taxon>Pseudomonadati</taxon>
        <taxon>Pseudomonadota</taxon>
        <taxon>Betaproteobacteria</taxon>
        <taxon>Burkholderiales</taxon>
        <taxon>Burkholderiaceae</taxon>
        <taxon>Burkholderia</taxon>
        <taxon>pseudomallei group</taxon>
    </lineage>
</organism>
<keyword evidence="5" id="KW-1133">Transmembrane helix</keyword>
<dbReference type="EMBL" id="FXAN01000050">
    <property type="protein sequence ID" value="SMG00114.1"/>
    <property type="molecule type" value="Genomic_DNA"/>
</dbReference>
<dbReference type="Pfam" id="PF16927">
    <property type="entry name" value="HisKA_7TM"/>
    <property type="match status" value="1"/>
</dbReference>
<feature type="transmembrane region" description="Helical" evidence="5">
    <location>
        <begin position="259"/>
        <end position="282"/>
    </location>
</feature>
<dbReference type="PRINTS" id="PR00344">
    <property type="entry name" value="BCTRLSENSOR"/>
</dbReference>
<feature type="transmembrane region" description="Helical" evidence="5">
    <location>
        <begin position="185"/>
        <end position="209"/>
    </location>
</feature>
<evidence type="ECO:0000256" key="5">
    <source>
        <dbReference type="SAM" id="Phobius"/>
    </source>
</evidence>
<feature type="transmembrane region" description="Helical" evidence="5">
    <location>
        <begin position="161"/>
        <end position="179"/>
    </location>
</feature>
<feature type="domain" description="Histidine kinase" evidence="6">
    <location>
        <begin position="353"/>
        <end position="588"/>
    </location>
</feature>
<keyword evidence="3" id="KW-0597">Phosphoprotein</keyword>
<feature type="transmembrane region" description="Helical" evidence="5">
    <location>
        <begin position="129"/>
        <end position="149"/>
    </location>
</feature>